<dbReference type="Gene3D" id="3.30.360.10">
    <property type="entry name" value="Dihydrodipicolinate Reductase, domain 2"/>
    <property type="match status" value="1"/>
</dbReference>
<feature type="domain" description="GFO/IDH/MocA-like oxidoreductase" evidence="2">
    <location>
        <begin position="147"/>
        <end position="216"/>
    </location>
</feature>
<dbReference type="InterPro" id="IPR055170">
    <property type="entry name" value="GFO_IDH_MocA-like_dom"/>
</dbReference>
<dbReference type="InterPro" id="IPR051450">
    <property type="entry name" value="Gfo/Idh/MocA_Oxidoreductases"/>
</dbReference>
<evidence type="ECO:0000259" key="2">
    <source>
        <dbReference type="Pfam" id="PF22725"/>
    </source>
</evidence>
<evidence type="ECO:0000313" key="4">
    <source>
        <dbReference type="Proteomes" id="UP000486602"/>
    </source>
</evidence>
<dbReference type="PANTHER" id="PTHR43377">
    <property type="entry name" value="BILIVERDIN REDUCTASE A"/>
    <property type="match status" value="1"/>
</dbReference>
<dbReference type="SUPFAM" id="SSF55347">
    <property type="entry name" value="Glyceraldehyde-3-phosphate dehydrogenase-like, C-terminal domain"/>
    <property type="match status" value="1"/>
</dbReference>
<dbReference type="RefSeq" id="WP_163282925.1">
    <property type="nucleotide sequence ID" value="NZ_JAAGVY010000002.1"/>
</dbReference>
<evidence type="ECO:0000313" key="3">
    <source>
        <dbReference type="EMBL" id="NEN22199.1"/>
    </source>
</evidence>
<sequence length="326" mass="36101">MLKIGVLGAGHLGKIHIKLLKQIADYELVGFFDPDPKVAADAAEKLGVKQFPSMDALIDAVDVVDIVTPTLGHYECAAKALKKSKHIFIEKPITNTIEEAKSLISLSQEANVQVQVGHVERFNPAFVAARDHFDNPMFIETHRLAQFNPRGTDVSVVLDLMIHDLDIVLSVVKSNIKRISASGVAIVSDEPDIASARLEFDNGCVANLTASRFSLKNMRKSRFFQRNAYISVDFLKRESEIVKMRDVEGEIDPFSMSIDLGEGKGVKEIFFEKPKIEENNAIKDELTAFAKAINTGTPPPVTIEDGYKALDIAYKIVDKLKKGNEY</sequence>
<proteinExistence type="predicted"/>
<dbReference type="EMBL" id="JAAGVY010000002">
    <property type="protein sequence ID" value="NEN22199.1"/>
    <property type="molecule type" value="Genomic_DNA"/>
</dbReference>
<dbReference type="PANTHER" id="PTHR43377:SF1">
    <property type="entry name" value="BILIVERDIN REDUCTASE A"/>
    <property type="match status" value="1"/>
</dbReference>
<dbReference type="Pfam" id="PF01408">
    <property type="entry name" value="GFO_IDH_MocA"/>
    <property type="match status" value="1"/>
</dbReference>
<organism evidence="3 4">
    <name type="scientific">Cryomorpha ignava</name>
    <dbReference type="NCBI Taxonomy" id="101383"/>
    <lineage>
        <taxon>Bacteria</taxon>
        <taxon>Pseudomonadati</taxon>
        <taxon>Bacteroidota</taxon>
        <taxon>Flavobacteriia</taxon>
        <taxon>Flavobacteriales</taxon>
        <taxon>Cryomorphaceae</taxon>
        <taxon>Cryomorpha</taxon>
    </lineage>
</organism>
<dbReference type="Proteomes" id="UP000486602">
    <property type="component" value="Unassembled WGS sequence"/>
</dbReference>
<comment type="caution">
    <text evidence="3">The sequence shown here is derived from an EMBL/GenBank/DDBJ whole genome shotgun (WGS) entry which is preliminary data.</text>
</comment>
<gene>
    <name evidence="3" type="ORF">G3O08_01610</name>
</gene>
<dbReference type="SUPFAM" id="SSF51735">
    <property type="entry name" value="NAD(P)-binding Rossmann-fold domains"/>
    <property type="match status" value="1"/>
</dbReference>
<accession>A0A7K3WKN5</accession>
<dbReference type="InterPro" id="IPR000683">
    <property type="entry name" value="Gfo/Idh/MocA-like_OxRdtase_N"/>
</dbReference>
<name>A0A7K3WKN5_9FLAO</name>
<dbReference type="Pfam" id="PF22725">
    <property type="entry name" value="GFO_IDH_MocA_C3"/>
    <property type="match status" value="1"/>
</dbReference>
<dbReference type="GO" id="GO:0000166">
    <property type="term" value="F:nucleotide binding"/>
    <property type="evidence" value="ECO:0007669"/>
    <property type="project" value="InterPro"/>
</dbReference>
<reference evidence="3 4" key="1">
    <citation type="submission" date="2020-02" db="EMBL/GenBank/DDBJ databases">
        <title>Out from the shadows clarifying the taxonomy of the family Cryomorphaceae and related taxa by utilizing the GTDB taxonomic framework.</title>
        <authorList>
            <person name="Bowman J.P."/>
        </authorList>
    </citation>
    <scope>NUCLEOTIDE SEQUENCE [LARGE SCALE GENOMIC DNA]</scope>
    <source>
        <strain evidence="3 4">QSSC 1-22</strain>
    </source>
</reference>
<protein>
    <submittedName>
        <fullName evidence="3">Gfo/Idh/MocA family oxidoreductase</fullName>
    </submittedName>
</protein>
<dbReference type="Gene3D" id="3.40.50.720">
    <property type="entry name" value="NAD(P)-binding Rossmann-like Domain"/>
    <property type="match status" value="1"/>
</dbReference>
<evidence type="ECO:0000259" key="1">
    <source>
        <dbReference type="Pfam" id="PF01408"/>
    </source>
</evidence>
<feature type="domain" description="Gfo/Idh/MocA-like oxidoreductase N-terminal" evidence="1">
    <location>
        <begin position="2"/>
        <end position="118"/>
    </location>
</feature>
<dbReference type="AlphaFoldDB" id="A0A7K3WKN5"/>
<dbReference type="InterPro" id="IPR036291">
    <property type="entry name" value="NAD(P)-bd_dom_sf"/>
</dbReference>
<keyword evidence="4" id="KW-1185">Reference proteome</keyword>